<dbReference type="CDD" id="cd18617">
    <property type="entry name" value="GH43_XynB-like"/>
    <property type="match status" value="1"/>
</dbReference>
<reference evidence="7 8" key="1">
    <citation type="submission" date="2023-06" db="EMBL/GenBank/DDBJ databases">
        <title>SYSU T0a273.</title>
        <authorList>
            <person name="Gao L."/>
            <person name="Fang B.-Z."/>
            <person name="Li W.-J."/>
        </authorList>
    </citation>
    <scope>NUCLEOTIDE SEQUENCE [LARGE SCALE GENOMIC DNA]</scope>
    <source>
        <strain evidence="7 8">SYSU T0a273</strain>
    </source>
</reference>
<name>A0AB35MIP2_9MICO</name>
<dbReference type="InterPro" id="IPR051795">
    <property type="entry name" value="Glycosyl_Hydrlase_43"/>
</dbReference>
<dbReference type="EMBL" id="JAUHQB010000005">
    <property type="protein sequence ID" value="MDN4483601.1"/>
    <property type="molecule type" value="Genomic_DNA"/>
</dbReference>
<keyword evidence="3 6" id="KW-0326">Glycosidase</keyword>
<dbReference type="GO" id="GO:0005975">
    <property type="term" value="P:carbohydrate metabolic process"/>
    <property type="evidence" value="ECO:0007669"/>
    <property type="project" value="InterPro"/>
</dbReference>
<evidence type="ECO:0000313" key="8">
    <source>
        <dbReference type="Proteomes" id="UP001172756"/>
    </source>
</evidence>
<dbReference type="InterPro" id="IPR006710">
    <property type="entry name" value="Glyco_hydro_43"/>
</dbReference>
<evidence type="ECO:0000256" key="1">
    <source>
        <dbReference type="ARBA" id="ARBA00009865"/>
    </source>
</evidence>
<dbReference type="SUPFAM" id="SSF75005">
    <property type="entry name" value="Arabinanase/levansucrase/invertase"/>
    <property type="match status" value="1"/>
</dbReference>
<dbReference type="InterPro" id="IPR023296">
    <property type="entry name" value="Glyco_hydro_beta-prop_sf"/>
</dbReference>
<comment type="caution">
    <text evidence="7">The sequence shown here is derived from an EMBL/GenBank/DDBJ whole genome shotgun (WGS) entry which is preliminary data.</text>
</comment>
<dbReference type="AlphaFoldDB" id="A0AB35MIP2"/>
<accession>A0AB35MIP2</accession>
<dbReference type="PANTHER" id="PTHR42812">
    <property type="entry name" value="BETA-XYLOSIDASE"/>
    <property type="match status" value="1"/>
</dbReference>
<evidence type="ECO:0000256" key="4">
    <source>
        <dbReference type="PIRSR" id="PIRSR606710-1"/>
    </source>
</evidence>
<dbReference type="RefSeq" id="WP_301160420.1">
    <property type="nucleotide sequence ID" value="NZ_JAUHQB010000005.1"/>
</dbReference>
<feature type="active site" description="Proton acceptor" evidence="4">
    <location>
        <position position="12"/>
    </location>
</feature>
<feature type="site" description="Important for catalytic activity, responsible for pKa modulation of the active site Glu and correct orientation of both the proton donor and substrate" evidence="5">
    <location>
        <position position="123"/>
    </location>
</feature>
<evidence type="ECO:0000256" key="5">
    <source>
        <dbReference type="PIRSR" id="PIRSR606710-2"/>
    </source>
</evidence>
<evidence type="ECO:0000256" key="3">
    <source>
        <dbReference type="ARBA" id="ARBA00023295"/>
    </source>
</evidence>
<dbReference type="GO" id="GO:0004553">
    <property type="term" value="F:hydrolase activity, hydrolyzing O-glycosyl compounds"/>
    <property type="evidence" value="ECO:0007669"/>
    <property type="project" value="InterPro"/>
</dbReference>
<sequence>MTMPILAGFYPDPSICRVGEWCYLASSTFEYVPGVPIHRSRNLVDWELVGHALTDPAVINGGEGHDAASSGIFAPTLRHHDGLFWMITTSIRDAGRGQLIVHAEDPAGPWSAPVYVEGTDGIDPDLAWLDDGTCLLTWCGHHPPAIYQVEVDPRTGERLTDRIELWRGTEMKDTEGPHLFERDGWWYLSVAEGGTHVGHGASIARSRSPRGPFESNPANPILTHRSLPHPVQATGHPDLVELADGSWAMVYLGTRPSGAYPGFHVNGRETFIAGVDWIDGWPVVDEDRYDVPDRDGSWDEPFVGDALDARWVAPGKAPAQIATVTAAGLELSVGRDADAGEQLDLLCARIPAIGFLATAEVTAGDACLSVRMDARSWVGVERVGDQVRGRAVSGPFDQALTELDLRDGDQLAVRSSPSRELYGRLGPDLLEPGIVRDGEFVPLGAIDGRYVSTEVAGGFTGRMLAIEALGGAATARRMAYAEEPRD</sequence>
<proteinExistence type="inferred from homology"/>
<feature type="active site" description="Proton donor" evidence="4">
    <location>
        <position position="175"/>
    </location>
</feature>
<evidence type="ECO:0000313" key="7">
    <source>
        <dbReference type="EMBL" id="MDN4483601.1"/>
    </source>
</evidence>
<keyword evidence="2 6" id="KW-0378">Hydrolase</keyword>
<protein>
    <submittedName>
        <fullName evidence="7">Glycoside hydrolase family 43 protein</fullName>
    </submittedName>
</protein>
<comment type="similarity">
    <text evidence="1 6">Belongs to the glycosyl hydrolase 43 family.</text>
</comment>
<gene>
    <name evidence="7" type="ORF">QQ002_08645</name>
</gene>
<organism evidence="7 8">
    <name type="scientific">Demequina lignilytica</name>
    <dbReference type="NCBI Taxonomy" id="3051663"/>
    <lineage>
        <taxon>Bacteria</taxon>
        <taxon>Bacillati</taxon>
        <taxon>Actinomycetota</taxon>
        <taxon>Actinomycetes</taxon>
        <taxon>Micrococcales</taxon>
        <taxon>Demequinaceae</taxon>
        <taxon>Demequina</taxon>
    </lineage>
</organism>
<dbReference type="Gene3D" id="2.60.120.200">
    <property type="match status" value="1"/>
</dbReference>
<dbReference type="Proteomes" id="UP001172756">
    <property type="component" value="Unassembled WGS sequence"/>
</dbReference>
<evidence type="ECO:0000256" key="2">
    <source>
        <dbReference type="ARBA" id="ARBA00022801"/>
    </source>
</evidence>
<dbReference type="Gene3D" id="2.115.10.20">
    <property type="entry name" value="Glycosyl hydrolase domain, family 43"/>
    <property type="match status" value="1"/>
</dbReference>
<dbReference type="PANTHER" id="PTHR42812:SF12">
    <property type="entry name" value="BETA-XYLOSIDASE-RELATED"/>
    <property type="match status" value="1"/>
</dbReference>
<evidence type="ECO:0000256" key="6">
    <source>
        <dbReference type="RuleBase" id="RU361187"/>
    </source>
</evidence>
<dbReference type="Pfam" id="PF04616">
    <property type="entry name" value="Glyco_hydro_43"/>
    <property type="match status" value="1"/>
</dbReference>